<dbReference type="GO" id="GO:0008777">
    <property type="term" value="F:acetylornithine deacetylase activity"/>
    <property type="evidence" value="ECO:0007669"/>
    <property type="project" value="TreeGrafter"/>
</dbReference>
<dbReference type="PANTHER" id="PTHR43808:SF31">
    <property type="entry name" value="N-ACETYL-L-CITRULLINE DEACETYLASE"/>
    <property type="match status" value="1"/>
</dbReference>
<evidence type="ECO:0000256" key="5">
    <source>
        <dbReference type="ARBA" id="ARBA00022801"/>
    </source>
</evidence>
<dbReference type="SUPFAM" id="SSF53187">
    <property type="entry name" value="Zn-dependent exopeptidases"/>
    <property type="match status" value="1"/>
</dbReference>
<dbReference type="GO" id="GO:0008237">
    <property type="term" value="F:metallopeptidase activity"/>
    <property type="evidence" value="ECO:0007669"/>
    <property type="project" value="UniProtKB-KW"/>
</dbReference>
<dbReference type="GO" id="GO:0016805">
    <property type="term" value="F:dipeptidase activity"/>
    <property type="evidence" value="ECO:0007669"/>
    <property type="project" value="UniProtKB-KW"/>
</dbReference>
<reference evidence="11" key="1">
    <citation type="journal article" date="2013" name="Stand. Genomic Sci.">
        <title>Complete genome sequence of the moderate thermophile Anaerobaculum mobile type strain (NGA(T)).</title>
        <authorList>
            <person name="Mavromatis K."/>
            <person name="Stackebrandt E."/>
            <person name="Held B."/>
            <person name="Lapidus A."/>
            <person name="Nolan M."/>
            <person name="Lucas S."/>
            <person name="Hammon N."/>
            <person name="Deshpande S."/>
            <person name="Cheng J.F."/>
            <person name="Tapia R."/>
            <person name="Goodwin L.A."/>
            <person name="Pitluck S."/>
            <person name="Liolios K."/>
            <person name="Pagani I."/>
            <person name="Ivanova N."/>
            <person name="Mikhailova N."/>
            <person name="Huntemann M."/>
            <person name="Pati A."/>
            <person name="Chen A."/>
            <person name="Palaniappan K."/>
            <person name="Land M."/>
            <person name="Rohde M."/>
            <person name="Spring S."/>
            <person name="Goker M."/>
            <person name="Woyke T."/>
            <person name="Detter J.C."/>
            <person name="Bristow J."/>
            <person name="Eisen J.A."/>
            <person name="Markowitz V."/>
            <person name="Hugenholtz P."/>
            <person name="Klenk H.P."/>
            <person name="Kyrpides N.C."/>
        </authorList>
    </citation>
    <scope>NUCLEOTIDE SEQUENCE</scope>
    <source>
        <strain evidence="11">ATCC BAA-54 / DSM 13181 / NGA</strain>
    </source>
</reference>
<organism evidence="10 11">
    <name type="scientific">Acetomicrobium mobile (strain ATCC BAA-54 / DSM 13181 / JCM 12221 / NGA)</name>
    <name type="common">Anaerobaculum mobile</name>
    <dbReference type="NCBI Taxonomy" id="891968"/>
    <lineage>
        <taxon>Bacteria</taxon>
        <taxon>Thermotogati</taxon>
        <taxon>Synergistota</taxon>
        <taxon>Synergistia</taxon>
        <taxon>Synergistales</taxon>
        <taxon>Acetomicrobiaceae</taxon>
        <taxon>Acetomicrobium</taxon>
    </lineage>
</organism>
<evidence type="ECO:0000313" key="10">
    <source>
        <dbReference type="EMBL" id="AFM22534.1"/>
    </source>
</evidence>
<dbReference type="Proteomes" id="UP000006061">
    <property type="component" value="Chromosome"/>
</dbReference>
<proteinExistence type="inferred from homology"/>
<keyword evidence="5" id="KW-0378">Hydrolase</keyword>
<dbReference type="SUPFAM" id="SSF55031">
    <property type="entry name" value="Bacterial exopeptidase dimerisation domain"/>
    <property type="match status" value="1"/>
</dbReference>
<gene>
    <name evidence="10" type="ordered locus">Anamo_1949</name>
</gene>
<dbReference type="Pfam" id="PF07687">
    <property type="entry name" value="M20_dimer"/>
    <property type="match status" value="1"/>
</dbReference>
<comment type="similarity">
    <text evidence="2">Belongs to the peptidase M20A family.</text>
</comment>
<dbReference type="Gene3D" id="3.30.70.360">
    <property type="match status" value="2"/>
</dbReference>
<evidence type="ECO:0000256" key="8">
    <source>
        <dbReference type="ARBA" id="ARBA00023049"/>
    </source>
</evidence>
<keyword evidence="8" id="KW-0482">Metalloprotease</keyword>
<dbReference type="EMBL" id="CP003198">
    <property type="protein sequence ID" value="AFM22534.1"/>
    <property type="molecule type" value="Genomic_DNA"/>
</dbReference>
<evidence type="ECO:0000313" key="11">
    <source>
        <dbReference type="Proteomes" id="UP000006061"/>
    </source>
</evidence>
<keyword evidence="4" id="KW-0479">Metal-binding</keyword>
<accession>I4BZ27</accession>
<dbReference type="InterPro" id="IPR036264">
    <property type="entry name" value="Bact_exopeptidase_dim_dom"/>
</dbReference>
<dbReference type="GO" id="GO:0006526">
    <property type="term" value="P:L-arginine biosynthetic process"/>
    <property type="evidence" value="ECO:0007669"/>
    <property type="project" value="TreeGrafter"/>
</dbReference>
<dbReference type="InterPro" id="IPR011650">
    <property type="entry name" value="Peptidase_M20_dimer"/>
</dbReference>
<comment type="cofactor">
    <cofactor evidence="1">
        <name>Zn(2+)</name>
        <dbReference type="ChEBI" id="CHEBI:29105"/>
    </cofactor>
</comment>
<dbReference type="NCBIfam" id="TIGR01887">
    <property type="entry name" value="dipeptidaselike"/>
    <property type="match status" value="1"/>
</dbReference>
<evidence type="ECO:0000256" key="3">
    <source>
        <dbReference type="ARBA" id="ARBA00022670"/>
    </source>
</evidence>
<dbReference type="PANTHER" id="PTHR43808">
    <property type="entry name" value="ACETYLORNITHINE DEACETYLASE"/>
    <property type="match status" value="1"/>
</dbReference>
<keyword evidence="6" id="KW-0862">Zinc</keyword>
<evidence type="ECO:0000256" key="6">
    <source>
        <dbReference type="ARBA" id="ARBA00022833"/>
    </source>
</evidence>
<evidence type="ECO:0000259" key="9">
    <source>
        <dbReference type="Pfam" id="PF07687"/>
    </source>
</evidence>
<dbReference type="InterPro" id="IPR001261">
    <property type="entry name" value="ArgE/DapE_CS"/>
</dbReference>
<dbReference type="InterPro" id="IPR002933">
    <property type="entry name" value="Peptidase_M20"/>
</dbReference>
<dbReference type="Gene3D" id="3.40.630.10">
    <property type="entry name" value="Zn peptidases"/>
    <property type="match status" value="1"/>
</dbReference>
<dbReference type="KEGG" id="amo:Anamo_1949"/>
<dbReference type="eggNOG" id="COG0624">
    <property type="taxonomic scope" value="Bacteria"/>
</dbReference>
<dbReference type="GO" id="GO:0008270">
    <property type="term" value="F:zinc ion binding"/>
    <property type="evidence" value="ECO:0007669"/>
    <property type="project" value="InterPro"/>
</dbReference>
<dbReference type="Pfam" id="PF01546">
    <property type="entry name" value="Peptidase_M20"/>
    <property type="match status" value="1"/>
</dbReference>
<keyword evidence="11" id="KW-1185">Reference proteome</keyword>
<evidence type="ECO:0000256" key="1">
    <source>
        <dbReference type="ARBA" id="ARBA00001947"/>
    </source>
</evidence>
<dbReference type="PROSITE" id="PS00759">
    <property type="entry name" value="ARGE_DAPE_CPG2_2"/>
    <property type="match status" value="1"/>
</dbReference>
<evidence type="ECO:0000256" key="7">
    <source>
        <dbReference type="ARBA" id="ARBA00022997"/>
    </source>
</evidence>
<dbReference type="PATRIC" id="fig|891968.3.peg.1935"/>
<dbReference type="InterPro" id="IPR050072">
    <property type="entry name" value="Peptidase_M20A"/>
</dbReference>
<dbReference type="HOGENOM" id="CLU_031786_2_0_0"/>
<dbReference type="NCBIfam" id="NF005591">
    <property type="entry name" value="PRK07318.1"/>
    <property type="match status" value="1"/>
</dbReference>
<name>I4BZ27_ACEMN</name>
<dbReference type="STRING" id="891968.Anamo_1949"/>
<protein>
    <submittedName>
        <fullName evidence="10">Dipeptidase, putative</fullName>
    </submittedName>
</protein>
<evidence type="ECO:0000256" key="2">
    <source>
        <dbReference type="ARBA" id="ARBA00006247"/>
    </source>
</evidence>
<keyword evidence="3" id="KW-0645">Protease</keyword>
<dbReference type="GO" id="GO:0006508">
    <property type="term" value="P:proteolysis"/>
    <property type="evidence" value="ECO:0007669"/>
    <property type="project" value="UniProtKB-KW"/>
</dbReference>
<evidence type="ECO:0000256" key="4">
    <source>
        <dbReference type="ARBA" id="ARBA00022723"/>
    </source>
</evidence>
<dbReference type="InterPro" id="IPR010964">
    <property type="entry name" value="M20A_pepV-rel"/>
</dbReference>
<keyword evidence="7" id="KW-0224">Dipeptidase</keyword>
<feature type="domain" description="Peptidase M20 dimerisation" evidence="9">
    <location>
        <begin position="259"/>
        <end position="357"/>
    </location>
</feature>
<sequence length="455" mass="50211">MKPILNKAIDERYSEMVEDLKSFIRIPSVLDETTAGKGCPFGLGVSRGLEWIIEKGKQFGFRSTNLDGYVGYIEIGDGVDTIGLLTHVDVVPAGTGWSVDPFGGEIKDGKIYGRGSIDDKGPTVAVLYALKAIKESNLAISKRIRLIVGADEETDNRCIQYYLKKEAPPIYGFSPDAEFPIINAEKGILQIDVIKKFEARVSPKVYVKKIVGGTKVNMVPGEAEALIVGLTLQNILQKLQNNVFKSKLQVEETPEGLLVKAKGTPAHASKPYEGENAIQILLSFLKTLGIEDSEALDMKADERDFGISCSDNISRALTMNLGVVSVNEKRGIFKFDIRYPVTVNGYEIIEKFKQSISDPNTEVFVSDHELPLYVNPDAEFIKKLQYVYKEMTGDDPKLLSIGGGTYCRYVKNTVSFGPVFPGQKELAHCSDEHIALNDLGLIAKIYAQAIWELAR</sequence>
<dbReference type="AlphaFoldDB" id="I4BZ27"/>